<evidence type="ECO:0000313" key="3">
    <source>
        <dbReference type="EMBL" id="QIK51790.1"/>
    </source>
</evidence>
<dbReference type="AlphaFoldDB" id="A0A6G7WHP8"/>
<comment type="function">
    <text evidence="1">May bind long-chain fatty acids, such as palmitate, and may play a role in lipid transport or fatty acid metabolism.</text>
</comment>
<dbReference type="SUPFAM" id="SSF82549">
    <property type="entry name" value="DAK1/DegV-like"/>
    <property type="match status" value="1"/>
</dbReference>
<dbReference type="EMBL" id="CP049889">
    <property type="protein sequence ID" value="QIK51790.1"/>
    <property type="molecule type" value="Genomic_DNA"/>
</dbReference>
<evidence type="ECO:0000256" key="2">
    <source>
        <dbReference type="ARBA" id="ARBA00023121"/>
    </source>
</evidence>
<protein>
    <submittedName>
        <fullName evidence="3">DegV family protein</fullName>
    </submittedName>
</protein>
<organism evidence="3 4">
    <name type="scientific">Jeotgalibaca porci</name>
    <dbReference type="NCBI Taxonomy" id="1868793"/>
    <lineage>
        <taxon>Bacteria</taxon>
        <taxon>Bacillati</taxon>
        <taxon>Bacillota</taxon>
        <taxon>Bacilli</taxon>
        <taxon>Lactobacillales</taxon>
        <taxon>Carnobacteriaceae</taxon>
        <taxon>Jeotgalibaca</taxon>
    </lineage>
</organism>
<name>A0A6G7WHP8_9LACT</name>
<dbReference type="Gene3D" id="3.40.50.10170">
    <property type="match status" value="1"/>
</dbReference>
<dbReference type="Pfam" id="PF02645">
    <property type="entry name" value="DegV"/>
    <property type="match status" value="1"/>
</dbReference>
<proteinExistence type="predicted"/>
<dbReference type="Proteomes" id="UP000501830">
    <property type="component" value="Chromosome"/>
</dbReference>
<sequence length="284" mass="30928">MPYVITTESGSDISQELIERFNIKVIPMHVTLGERTVDDGSIPVSEIYDFYDETGTLPKTSGSTPEDFRVMFEKIFSETPDATIIHVAYSAITTVSYNSGRIAAEDFNNIHLVDSKNVSGGLTAVVVATAQFVEENPTATPEEIIAFVEDVRERTRFVFLPQTLTYLKAGGRVSNVQFFGASLLNIHPTIALTDGKLLAAKKYRGSFQRCIKNVINDFFKTYDIIPETLTIGGTDGLSQADTDFALNEVKSHGFATAHTFDAGAVISSHGGPGAFGIIAIEKKK</sequence>
<reference evidence="3 4" key="1">
    <citation type="journal article" date="2017" name="Int. J. Syst. Evol. Microbiol.">
        <title>Jeotgalibaca porci sp. nov. and Jeotgalibaca arthritidis sp. nov., isolated from pigs, and emended description of the genus Jeotgalibaca.</title>
        <authorList>
            <person name="Zamora L."/>
            <person name="Perez-Sancho M."/>
            <person name="Dominguez L."/>
            <person name="Fernandez-Garayzabal J.F."/>
            <person name="Vela A.I."/>
        </authorList>
    </citation>
    <scope>NUCLEOTIDE SEQUENCE [LARGE SCALE GENOMIC DNA]</scope>
    <source>
        <strain evidence="3 4">CCUG 69148</strain>
    </source>
</reference>
<evidence type="ECO:0000256" key="1">
    <source>
        <dbReference type="ARBA" id="ARBA00003238"/>
    </source>
</evidence>
<dbReference type="GeneID" id="94553025"/>
<dbReference type="PANTHER" id="PTHR33434">
    <property type="entry name" value="DEGV DOMAIN-CONTAINING PROTEIN DR_1986-RELATED"/>
    <property type="match status" value="1"/>
</dbReference>
<evidence type="ECO:0000313" key="4">
    <source>
        <dbReference type="Proteomes" id="UP000501830"/>
    </source>
</evidence>
<dbReference type="Gene3D" id="3.30.1180.10">
    <property type="match status" value="1"/>
</dbReference>
<accession>A0A6G7WHP8</accession>
<dbReference type="KEGG" id="jpo:G7058_06995"/>
<dbReference type="GO" id="GO:0008289">
    <property type="term" value="F:lipid binding"/>
    <property type="evidence" value="ECO:0007669"/>
    <property type="project" value="UniProtKB-KW"/>
</dbReference>
<dbReference type="NCBIfam" id="TIGR00762">
    <property type="entry name" value="DegV"/>
    <property type="match status" value="1"/>
</dbReference>
<keyword evidence="2" id="KW-0446">Lipid-binding</keyword>
<gene>
    <name evidence="3" type="ORF">G7058_06995</name>
</gene>
<keyword evidence="4" id="KW-1185">Reference proteome</keyword>
<dbReference type="PROSITE" id="PS51482">
    <property type="entry name" value="DEGV"/>
    <property type="match status" value="1"/>
</dbReference>
<dbReference type="InterPro" id="IPR003797">
    <property type="entry name" value="DegV"/>
</dbReference>
<dbReference type="RefSeq" id="WP_166062848.1">
    <property type="nucleotide sequence ID" value="NZ_CP049889.1"/>
</dbReference>
<dbReference type="InterPro" id="IPR043168">
    <property type="entry name" value="DegV_C"/>
</dbReference>
<dbReference type="PANTHER" id="PTHR33434:SF2">
    <property type="entry name" value="FATTY ACID-BINDING PROTEIN TM_1468"/>
    <property type="match status" value="1"/>
</dbReference>
<dbReference type="InterPro" id="IPR050270">
    <property type="entry name" value="DegV_domain_contain"/>
</dbReference>